<comment type="caution">
    <text evidence="16">The sequence shown here is derived from an EMBL/GenBank/DDBJ whole genome shotgun (WGS) entry which is preliminary data.</text>
</comment>
<keyword evidence="17" id="KW-1185">Reference proteome</keyword>
<feature type="transmembrane region" description="Helical" evidence="13">
    <location>
        <begin position="1197"/>
        <end position="1218"/>
    </location>
</feature>
<comment type="subcellular location">
    <subcellularLocation>
        <location evidence="1">Membrane</location>
        <topology evidence="1">Multi-pass membrane protein</topology>
    </subcellularLocation>
</comment>
<dbReference type="GO" id="GO:0016020">
    <property type="term" value="C:membrane"/>
    <property type="evidence" value="ECO:0007669"/>
    <property type="project" value="UniProtKB-SubCell"/>
</dbReference>
<dbReference type="InterPro" id="IPR003593">
    <property type="entry name" value="AAA+_ATPase"/>
</dbReference>
<dbReference type="InterPro" id="IPR036640">
    <property type="entry name" value="ABC1_TM_sf"/>
</dbReference>
<keyword evidence="10 13" id="KW-1133">Transmembrane helix</keyword>
<dbReference type="CDD" id="cd03244">
    <property type="entry name" value="ABCC_MRP_domain2"/>
    <property type="match status" value="1"/>
</dbReference>
<dbReference type="SUPFAM" id="SSF52540">
    <property type="entry name" value="P-loop containing nucleoside triphosphate hydrolases"/>
    <property type="match status" value="2"/>
</dbReference>
<dbReference type="PANTHER" id="PTHR24223:SF330">
    <property type="entry name" value="ATP-BINDING CASSETTE SUB-FAMILY C MEMBER 10"/>
    <property type="match status" value="1"/>
</dbReference>
<dbReference type="SMART" id="SM00382">
    <property type="entry name" value="AAA"/>
    <property type="match status" value="2"/>
</dbReference>
<organism evidence="16 17">
    <name type="scientific">Artemia franciscana</name>
    <name type="common">Brine shrimp</name>
    <name type="synonym">Artemia sanfranciscana</name>
    <dbReference type="NCBI Taxonomy" id="6661"/>
    <lineage>
        <taxon>Eukaryota</taxon>
        <taxon>Metazoa</taxon>
        <taxon>Ecdysozoa</taxon>
        <taxon>Arthropoda</taxon>
        <taxon>Crustacea</taxon>
        <taxon>Branchiopoda</taxon>
        <taxon>Anostraca</taxon>
        <taxon>Artemiidae</taxon>
        <taxon>Artemia</taxon>
    </lineage>
</organism>
<evidence type="ECO:0000256" key="13">
    <source>
        <dbReference type="SAM" id="Phobius"/>
    </source>
</evidence>
<name>A0AA88KX92_ARTSF</name>
<evidence type="ECO:0000256" key="8">
    <source>
        <dbReference type="ARBA" id="ARBA00022840"/>
    </source>
</evidence>
<dbReference type="Gene3D" id="3.40.50.300">
    <property type="entry name" value="P-loop containing nucleotide triphosphate hydrolases"/>
    <property type="match status" value="2"/>
</dbReference>
<feature type="transmembrane region" description="Helical" evidence="13">
    <location>
        <begin position="1091"/>
        <end position="1120"/>
    </location>
</feature>
<dbReference type="CDD" id="cd18605">
    <property type="entry name" value="ABC_6TM_MRP7_D2_like"/>
    <property type="match status" value="1"/>
</dbReference>
<feature type="transmembrane region" description="Helical" evidence="13">
    <location>
        <begin position="335"/>
        <end position="357"/>
    </location>
</feature>
<dbReference type="EMBL" id="JAVRJZ010000019">
    <property type="protein sequence ID" value="KAK2707577.1"/>
    <property type="molecule type" value="Genomic_DNA"/>
</dbReference>
<evidence type="ECO:0000256" key="11">
    <source>
        <dbReference type="ARBA" id="ARBA00023136"/>
    </source>
</evidence>
<feature type="transmembrane region" description="Helical" evidence="13">
    <location>
        <begin position="217"/>
        <end position="237"/>
    </location>
</feature>
<dbReference type="PROSITE" id="PS50929">
    <property type="entry name" value="ABC_TM1F"/>
    <property type="match status" value="2"/>
</dbReference>
<keyword evidence="8" id="KW-0067">ATP-binding</keyword>
<feature type="transmembrane region" description="Helical" evidence="13">
    <location>
        <begin position="74"/>
        <end position="93"/>
    </location>
</feature>
<evidence type="ECO:0000256" key="3">
    <source>
        <dbReference type="ARBA" id="ARBA00012191"/>
    </source>
</evidence>
<dbReference type="InterPro" id="IPR017871">
    <property type="entry name" value="ABC_transporter-like_CS"/>
</dbReference>
<evidence type="ECO:0000256" key="5">
    <source>
        <dbReference type="ARBA" id="ARBA00022692"/>
    </source>
</evidence>
<feature type="transmembrane region" description="Helical" evidence="13">
    <location>
        <begin position="1012"/>
        <end position="1034"/>
    </location>
</feature>
<evidence type="ECO:0000313" key="16">
    <source>
        <dbReference type="EMBL" id="KAK2707577.1"/>
    </source>
</evidence>
<dbReference type="InterPro" id="IPR027417">
    <property type="entry name" value="P-loop_NTPase"/>
</dbReference>
<evidence type="ECO:0000259" key="14">
    <source>
        <dbReference type="PROSITE" id="PS50893"/>
    </source>
</evidence>
<feature type="transmembrane region" description="Helical" evidence="13">
    <location>
        <begin position="175"/>
        <end position="196"/>
    </location>
</feature>
<dbReference type="Pfam" id="PF00005">
    <property type="entry name" value="ABC_tran"/>
    <property type="match status" value="2"/>
</dbReference>
<feature type="domain" description="ABC transmembrane type-1" evidence="15">
    <location>
        <begin position="345"/>
        <end position="621"/>
    </location>
</feature>
<evidence type="ECO:0000256" key="1">
    <source>
        <dbReference type="ARBA" id="ARBA00004141"/>
    </source>
</evidence>
<dbReference type="InterPro" id="IPR003439">
    <property type="entry name" value="ABC_transporter-like_ATP-bd"/>
</dbReference>
<keyword evidence="7" id="KW-0547">Nucleotide-binding</keyword>
<keyword evidence="5 13" id="KW-0812">Transmembrane</keyword>
<gene>
    <name evidence="16" type="ORF">QYM36_015324</name>
</gene>
<feature type="transmembrane region" description="Helical" evidence="13">
    <location>
        <begin position="377"/>
        <end position="399"/>
    </location>
</feature>
<dbReference type="FunFam" id="3.40.50.300:FF:000163">
    <property type="entry name" value="Multidrug resistance-associated protein member 4"/>
    <property type="match status" value="1"/>
</dbReference>
<dbReference type="GO" id="GO:0005524">
    <property type="term" value="F:ATP binding"/>
    <property type="evidence" value="ECO:0007669"/>
    <property type="project" value="UniProtKB-KW"/>
</dbReference>
<feature type="transmembrane region" description="Helical" evidence="13">
    <location>
        <begin position="559"/>
        <end position="583"/>
    </location>
</feature>
<evidence type="ECO:0000256" key="10">
    <source>
        <dbReference type="ARBA" id="ARBA00022989"/>
    </source>
</evidence>
<dbReference type="PROSITE" id="PS00211">
    <property type="entry name" value="ABC_TRANSPORTER_1"/>
    <property type="match status" value="1"/>
</dbReference>
<evidence type="ECO:0000256" key="4">
    <source>
        <dbReference type="ARBA" id="ARBA00022448"/>
    </source>
</evidence>
<comment type="catalytic activity">
    <reaction evidence="12">
        <text>ATP + H2O + xenobioticSide 1 = ADP + phosphate + xenobioticSide 2.</text>
        <dbReference type="EC" id="7.6.2.2"/>
    </reaction>
</comment>
<feature type="domain" description="ABC transmembrane type-1" evidence="15">
    <location>
        <begin position="982"/>
        <end position="1256"/>
    </location>
</feature>
<feature type="transmembrane region" description="Helical" evidence="13">
    <location>
        <begin position="1141"/>
        <end position="1163"/>
    </location>
</feature>
<protein>
    <recommendedName>
        <fullName evidence="3">ABC-type xenobiotic transporter</fullName>
        <ecNumber evidence="3">7.6.2.2</ecNumber>
    </recommendedName>
</protein>
<feature type="domain" description="ABC transporter" evidence="14">
    <location>
        <begin position="654"/>
        <end position="883"/>
    </location>
</feature>
<dbReference type="InterPro" id="IPR011527">
    <property type="entry name" value="ABC1_TM_dom"/>
</dbReference>
<dbReference type="PANTHER" id="PTHR24223">
    <property type="entry name" value="ATP-BINDING CASSETTE SUB-FAMILY C"/>
    <property type="match status" value="1"/>
</dbReference>
<keyword evidence="4" id="KW-0813">Transport</keyword>
<dbReference type="GO" id="GO:0016887">
    <property type="term" value="F:ATP hydrolysis activity"/>
    <property type="evidence" value="ECO:0007669"/>
    <property type="project" value="InterPro"/>
</dbReference>
<evidence type="ECO:0000256" key="6">
    <source>
        <dbReference type="ARBA" id="ARBA00022737"/>
    </source>
</evidence>
<sequence length="1531" mass="171815">MMIFTPKRCVGHPELCHYIFQRPSTAQEGREFTPKAEIMTYKMDSVNFSQICGSESIQPWIQDKVDFGLCFQKLALDIPVTTLLMAFSVYYIGRDGLLVVRNTTQRVFLNFRILLVLLLIALRSSDQFIKIKVFKEIIDPVEYLSALFDVAAWLAQFVYIQTIKNRIKSHISGPWPIVISVFLKLIVTSIFMRTTILRYLSGVSKEYEFFIAISDCGLYILFFLTHFPFGSGSYISIDYEEALLSSGAYNRFRDNPYYLGVACEGITFVSKLLFSWVSPLLSKGRRGLLNTYDDLFDLPMKMNTARISKVFQEVLKRKQNDGYGKRSLMSTLNSCFGFEFYSLGILKLLADVASFLIPFLLSEIIDFIDNKNETMLYGYLLAGGLCLASLVGSCLSVHFNYQAETIAVRIEGTIISTVYRKMLTVSLCQLSDYNVGQIATYISSDVKRIANFALSFHALWSCPIQIAVVLYLLYIQIGWAFLAGLGFAIFAILLNRYIAVQIARLTRKMLAAKDERVKVTSEALSGIQNIKFLAIEEYFLRRIFRLREKELKYLKGRKYLDAICVYFWASTPVLISLFTFTLYSFLGYDLVASKVFTSLALFNMLLFPLNALPWIFNGIIEAYISLKRVQQFVFLPEVETIAYYRTHDDTDSAFILSDVTCQWDAKAENEFQVCLRDVSLTIKRGQFLGVVGPVGSGKSALLYTLLGELDKVRGRLSVGNFDQVFSVATQEVWLQNTTIRENILFGSTYQGARYKAVIEACALKEDLDDLPEGDKTLVSDSGANLSGGQKARVALARAVYQESEVYLFDDILSAVDAHVGRHIVTSCLHGFLSGKTVVLATHQSHWLQNADWVVVMERGKIEMQGTPGEVLPACQTIIQPPSPPLPRVPNDLEESSASMNPEIEEDNLEDEDRAADGVSFNIWMTYFNNAGIKLTLFTILARVFMQASRHTADYWLAHWVSAKSNRTSLLVRSNHLVPNHSLYGSIYNISSNDFSEQDEGFHFVDLDDVTKYYLIVFGIIAGINSALILFRAFLFAFGGIRSARTIHNDLIKSLLSGNISFYDYTPVGRIINRLSSDMALVDDTLPFDLNIFLATSISLIGTTIFNCFGLPWIILALLPLAMIYFQLQSYYRQTYRELRRVGAITMSPLYASFIETFNGLPIIRAFRMTSRFIQGNEIKIDGNLRCVFASYATSSWLAMRVQLLGVGLTSAICLVAVLQHHFHTVDPGIVGLLVTYSLTMNGMLSASVTSFADTERDLVSVERTEAYTKKVVPEKWRGVTSPPVSWPQQGAVTFENVCLQYREHLPFALDNITFEVNAGEKIGIVGRTGSGKTSLFKALFRIVEVTTGDIIIDDLSIRLLPLHDLRFRIAIIPQDPFLFSGTVRENLDPNEEHMDSELWVALNKTHLSSAVHMLGGLSADVGIGGKQFSTGQKQLLCLARAVLRNAKIICVDEATANCDGETDRFIQHALRSVFHNSTVFTVAHRLHTVLDSDRVMVMGNGIIKEFDTPANLLANPESEFAALASEAGISS</sequence>
<dbReference type="Pfam" id="PF00664">
    <property type="entry name" value="ABC_membrane"/>
    <property type="match status" value="2"/>
</dbReference>
<feature type="transmembrane region" description="Helical" evidence="13">
    <location>
        <begin position="452"/>
        <end position="473"/>
    </location>
</feature>
<evidence type="ECO:0000256" key="12">
    <source>
        <dbReference type="ARBA" id="ARBA00034018"/>
    </source>
</evidence>
<dbReference type="Proteomes" id="UP001187531">
    <property type="component" value="Unassembled WGS sequence"/>
</dbReference>
<dbReference type="FunFam" id="3.40.50.300:FF:000973">
    <property type="entry name" value="Multidrug resistance-associated protein 4"/>
    <property type="match status" value="1"/>
</dbReference>
<feature type="domain" description="ABC transporter" evidence="14">
    <location>
        <begin position="1292"/>
        <end position="1525"/>
    </location>
</feature>
<evidence type="ECO:0000313" key="17">
    <source>
        <dbReference type="Proteomes" id="UP001187531"/>
    </source>
</evidence>
<reference evidence="16" key="1">
    <citation type="submission" date="2023-07" db="EMBL/GenBank/DDBJ databases">
        <title>Chromosome-level genome assembly of Artemia franciscana.</title>
        <authorList>
            <person name="Jo E."/>
        </authorList>
    </citation>
    <scope>NUCLEOTIDE SEQUENCE</scope>
    <source>
        <tissue evidence="16">Whole body</tissue>
    </source>
</reference>
<feature type="transmembrane region" description="Helical" evidence="13">
    <location>
        <begin position="479"/>
        <end position="499"/>
    </location>
</feature>
<comment type="similarity">
    <text evidence="2">Belongs to the ABC transporter superfamily. ABCC family. Conjugate transporter (TC 3.A.1.208) subfamily.</text>
</comment>
<keyword evidence="6" id="KW-0677">Repeat</keyword>
<dbReference type="SUPFAM" id="SSF90123">
    <property type="entry name" value="ABC transporter transmembrane region"/>
    <property type="match status" value="2"/>
</dbReference>
<dbReference type="InterPro" id="IPR050173">
    <property type="entry name" value="ABC_transporter_C-like"/>
</dbReference>
<evidence type="ECO:0000256" key="9">
    <source>
        <dbReference type="ARBA" id="ARBA00022967"/>
    </source>
</evidence>
<keyword evidence="9" id="KW-1278">Translocase</keyword>
<evidence type="ECO:0000259" key="15">
    <source>
        <dbReference type="PROSITE" id="PS50929"/>
    </source>
</evidence>
<feature type="transmembrane region" description="Helical" evidence="13">
    <location>
        <begin position="595"/>
        <end position="620"/>
    </location>
</feature>
<feature type="transmembrane region" description="Helical" evidence="13">
    <location>
        <begin position="143"/>
        <end position="163"/>
    </location>
</feature>
<feature type="transmembrane region" description="Helical" evidence="13">
    <location>
        <begin position="257"/>
        <end position="277"/>
    </location>
</feature>
<dbReference type="FunFam" id="1.20.1560.10:FF:000037">
    <property type="entry name" value="ATP-binding cassette subfamily C member 10"/>
    <property type="match status" value="1"/>
</dbReference>
<dbReference type="CDD" id="cd18598">
    <property type="entry name" value="ABC_6TM_MRP7_D1_like"/>
    <property type="match status" value="1"/>
</dbReference>
<accession>A0AA88KX92</accession>
<evidence type="ECO:0000256" key="2">
    <source>
        <dbReference type="ARBA" id="ARBA00009726"/>
    </source>
</evidence>
<evidence type="ECO:0000256" key="7">
    <source>
        <dbReference type="ARBA" id="ARBA00022741"/>
    </source>
</evidence>
<dbReference type="EC" id="7.6.2.2" evidence="3"/>
<dbReference type="Gene3D" id="1.20.1560.10">
    <property type="entry name" value="ABC transporter type 1, transmembrane domain"/>
    <property type="match status" value="2"/>
</dbReference>
<dbReference type="GO" id="GO:0008559">
    <property type="term" value="F:ABC-type xenobiotic transporter activity"/>
    <property type="evidence" value="ECO:0007669"/>
    <property type="project" value="UniProtKB-EC"/>
</dbReference>
<feature type="transmembrane region" description="Helical" evidence="13">
    <location>
        <begin position="105"/>
        <end position="122"/>
    </location>
</feature>
<dbReference type="CDD" id="cd03250">
    <property type="entry name" value="ABCC_MRP_domain1"/>
    <property type="match status" value="1"/>
</dbReference>
<dbReference type="PROSITE" id="PS50893">
    <property type="entry name" value="ABC_TRANSPORTER_2"/>
    <property type="match status" value="2"/>
</dbReference>
<keyword evidence="11 13" id="KW-0472">Membrane</keyword>
<proteinExistence type="inferred from homology"/>